<keyword evidence="3" id="KW-1185">Reference proteome</keyword>
<dbReference type="Proteomes" id="UP000270094">
    <property type="component" value="Unassembled WGS sequence"/>
</dbReference>
<proteinExistence type="predicted"/>
<accession>A0A3P7IYC3</accession>
<dbReference type="SUPFAM" id="SSF81995">
    <property type="entry name" value="beta-sandwich domain of Sec23/24"/>
    <property type="match status" value="1"/>
</dbReference>
<dbReference type="Gene3D" id="2.60.40.1670">
    <property type="entry name" value="beta-sandwich domain of Sec23/24"/>
    <property type="match status" value="1"/>
</dbReference>
<feature type="domain" description="Sec23/Sec24 beta-sandwich" evidence="1">
    <location>
        <begin position="13"/>
        <end position="47"/>
    </location>
</feature>
<evidence type="ECO:0000259" key="1">
    <source>
        <dbReference type="Pfam" id="PF08033"/>
    </source>
</evidence>
<evidence type="ECO:0000313" key="2">
    <source>
        <dbReference type="EMBL" id="VDM72219.1"/>
    </source>
</evidence>
<dbReference type="OrthoDB" id="10256289at2759"/>
<evidence type="ECO:0000313" key="3">
    <source>
        <dbReference type="Proteomes" id="UP000270094"/>
    </source>
</evidence>
<dbReference type="Pfam" id="PF08033">
    <property type="entry name" value="Sec23_BS"/>
    <property type="match status" value="1"/>
</dbReference>
<protein>
    <recommendedName>
        <fullName evidence="1">Sec23/Sec24 beta-sandwich domain-containing protein</fullName>
    </recommendedName>
</protein>
<dbReference type="EMBL" id="UYYB01024282">
    <property type="protein sequence ID" value="VDM72219.1"/>
    <property type="molecule type" value="Genomic_DNA"/>
</dbReference>
<name>A0A3P7IYC3_STRVU</name>
<sequence length="87" mass="9723">MVDAKHTNLHGSAIAQGARGMVQFVTQYQHADGRKRIRVTTTCRSWADMATQQPNIAYGFDQVSFCFFLTWLCEGSFTVFGVSKADL</sequence>
<gene>
    <name evidence="2" type="ORF">SVUK_LOCUS7217</name>
</gene>
<dbReference type="InterPro" id="IPR012990">
    <property type="entry name" value="Beta-sandwich_Sec23_24"/>
</dbReference>
<reference evidence="2 3" key="1">
    <citation type="submission" date="2018-11" db="EMBL/GenBank/DDBJ databases">
        <authorList>
            <consortium name="Pathogen Informatics"/>
        </authorList>
    </citation>
    <scope>NUCLEOTIDE SEQUENCE [LARGE SCALE GENOMIC DNA]</scope>
</reference>
<organism evidence="2 3">
    <name type="scientific">Strongylus vulgaris</name>
    <name type="common">Blood worm</name>
    <dbReference type="NCBI Taxonomy" id="40348"/>
    <lineage>
        <taxon>Eukaryota</taxon>
        <taxon>Metazoa</taxon>
        <taxon>Ecdysozoa</taxon>
        <taxon>Nematoda</taxon>
        <taxon>Chromadorea</taxon>
        <taxon>Rhabditida</taxon>
        <taxon>Rhabditina</taxon>
        <taxon>Rhabditomorpha</taxon>
        <taxon>Strongyloidea</taxon>
        <taxon>Strongylidae</taxon>
        <taxon>Strongylus</taxon>
    </lineage>
</organism>
<dbReference type="AlphaFoldDB" id="A0A3P7IYC3"/>